<keyword evidence="1" id="KW-0472">Membrane</keyword>
<dbReference type="Proteomes" id="UP001328107">
    <property type="component" value="Unassembled WGS sequence"/>
</dbReference>
<keyword evidence="1" id="KW-1133">Transmembrane helix</keyword>
<evidence type="ECO:0000313" key="2">
    <source>
        <dbReference type="EMBL" id="GMR34850.1"/>
    </source>
</evidence>
<keyword evidence="1" id="KW-0812">Transmembrane</keyword>
<reference evidence="3" key="1">
    <citation type="submission" date="2022-10" db="EMBL/GenBank/DDBJ databases">
        <title>Genome assembly of Pristionchus species.</title>
        <authorList>
            <person name="Yoshida K."/>
            <person name="Sommer R.J."/>
        </authorList>
    </citation>
    <scope>NUCLEOTIDE SEQUENCE [LARGE SCALE GENOMIC DNA]</scope>
    <source>
        <strain evidence="3">RS5460</strain>
    </source>
</reference>
<evidence type="ECO:0000313" key="3">
    <source>
        <dbReference type="Proteomes" id="UP001328107"/>
    </source>
</evidence>
<comment type="caution">
    <text evidence="2">The sequence shown here is derived from an EMBL/GenBank/DDBJ whole genome shotgun (WGS) entry which is preliminary data.</text>
</comment>
<proteinExistence type="predicted"/>
<feature type="non-terminal residue" evidence="2">
    <location>
        <position position="152"/>
    </location>
</feature>
<evidence type="ECO:0000256" key="1">
    <source>
        <dbReference type="SAM" id="Phobius"/>
    </source>
</evidence>
<dbReference type="AlphaFoldDB" id="A0AAN5C8Q9"/>
<feature type="transmembrane region" description="Helical" evidence="1">
    <location>
        <begin position="6"/>
        <end position="27"/>
    </location>
</feature>
<keyword evidence="3" id="KW-1185">Reference proteome</keyword>
<sequence length="152" mass="17225">VNDIFPLILCAYASLIILSAASVMTILSTSIERLKALHQSRAAERNRGKLTHFRVVHLYTKEPPSKSELDMSLGRFSGSRKDFNCSCTFLTSTRSEILPYPSIQHLVFLNAHARMSTEGRVWMGIKAEQPICPKCKEVYMNLDELVKMLHNL</sequence>
<protein>
    <submittedName>
        <fullName evidence="2">Uncharacterized protein</fullName>
    </submittedName>
</protein>
<dbReference type="EMBL" id="BTRK01000002">
    <property type="protein sequence ID" value="GMR34850.1"/>
    <property type="molecule type" value="Genomic_DNA"/>
</dbReference>
<name>A0AAN5C8Q9_9BILA</name>
<organism evidence="2 3">
    <name type="scientific">Pristionchus mayeri</name>
    <dbReference type="NCBI Taxonomy" id="1317129"/>
    <lineage>
        <taxon>Eukaryota</taxon>
        <taxon>Metazoa</taxon>
        <taxon>Ecdysozoa</taxon>
        <taxon>Nematoda</taxon>
        <taxon>Chromadorea</taxon>
        <taxon>Rhabditida</taxon>
        <taxon>Rhabditina</taxon>
        <taxon>Diplogasteromorpha</taxon>
        <taxon>Diplogasteroidea</taxon>
        <taxon>Neodiplogasteridae</taxon>
        <taxon>Pristionchus</taxon>
    </lineage>
</organism>
<feature type="non-terminal residue" evidence="2">
    <location>
        <position position="1"/>
    </location>
</feature>
<gene>
    <name evidence="2" type="ORF">PMAYCL1PPCAC_05045</name>
</gene>
<accession>A0AAN5C8Q9</accession>